<name>A0A6A4RY46_SCOMX</name>
<comment type="caution">
    <text evidence="2">The sequence shown here is derived from an EMBL/GenBank/DDBJ whole genome shotgun (WGS) entry which is preliminary data.</text>
</comment>
<organism evidence="2 3">
    <name type="scientific">Scophthalmus maximus</name>
    <name type="common">Turbot</name>
    <name type="synonym">Psetta maxima</name>
    <dbReference type="NCBI Taxonomy" id="52904"/>
    <lineage>
        <taxon>Eukaryota</taxon>
        <taxon>Metazoa</taxon>
        <taxon>Chordata</taxon>
        <taxon>Craniata</taxon>
        <taxon>Vertebrata</taxon>
        <taxon>Euteleostomi</taxon>
        <taxon>Actinopterygii</taxon>
        <taxon>Neopterygii</taxon>
        <taxon>Teleostei</taxon>
        <taxon>Neoteleostei</taxon>
        <taxon>Acanthomorphata</taxon>
        <taxon>Carangaria</taxon>
        <taxon>Pleuronectiformes</taxon>
        <taxon>Pleuronectoidei</taxon>
        <taxon>Scophthalmidae</taxon>
        <taxon>Scophthalmus</taxon>
    </lineage>
</organism>
<protein>
    <submittedName>
        <fullName evidence="2">Uncharacterized protein</fullName>
    </submittedName>
</protein>
<dbReference type="AlphaFoldDB" id="A0A6A4RY46"/>
<dbReference type="EMBL" id="VEVO01000022">
    <property type="protein sequence ID" value="KAF0024052.1"/>
    <property type="molecule type" value="Genomic_DNA"/>
</dbReference>
<accession>A0A6A4RY46</accession>
<feature type="region of interest" description="Disordered" evidence="1">
    <location>
        <begin position="1"/>
        <end position="24"/>
    </location>
</feature>
<evidence type="ECO:0000256" key="1">
    <source>
        <dbReference type="SAM" id="MobiDB-lite"/>
    </source>
</evidence>
<reference evidence="2 3" key="1">
    <citation type="submission" date="2019-06" db="EMBL/GenBank/DDBJ databases">
        <title>Draft genomes of female and male turbot (Scophthalmus maximus).</title>
        <authorList>
            <person name="Xu H."/>
            <person name="Xu X.-W."/>
            <person name="Shao C."/>
            <person name="Chen S."/>
        </authorList>
    </citation>
    <scope>NUCLEOTIDE SEQUENCE [LARGE SCALE GENOMIC DNA]</scope>
    <source>
        <strain evidence="2">Ysfricsl-2016a</strain>
        <tissue evidence="2">Blood</tissue>
    </source>
</reference>
<sequence>MFRVPLVDGGQGGPGGHGARVSERQVRSWSRCPKRAVCLHFGSGRSQQTGIPGPWPPSWPEGYLARPGSVRLVIGQMFTDIDPN</sequence>
<evidence type="ECO:0000313" key="3">
    <source>
        <dbReference type="Proteomes" id="UP000438429"/>
    </source>
</evidence>
<feature type="compositionally biased region" description="Gly residues" evidence="1">
    <location>
        <begin position="9"/>
        <end position="18"/>
    </location>
</feature>
<gene>
    <name evidence="2" type="ORF">F2P81_024682</name>
</gene>
<dbReference type="Proteomes" id="UP000438429">
    <property type="component" value="Unassembled WGS sequence"/>
</dbReference>
<proteinExistence type="predicted"/>
<evidence type="ECO:0000313" key="2">
    <source>
        <dbReference type="EMBL" id="KAF0024052.1"/>
    </source>
</evidence>